<reference evidence="2" key="1">
    <citation type="submission" date="2022-12" db="EMBL/GenBank/DDBJ databases">
        <title>Draft genome assemblies for two species of Escallonia (Escalloniales).</title>
        <authorList>
            <person name="Chanderbali A."/>
            <person name="Dervinis C."/>
            <person name="Anghel I."/>
            <person name="Soltis D."/>
            <person name="Soltis P."/>
            <person name="Zapata F."/>
        </authorList>
    </citation>
    <scope>NUCLEOTIDE SEQUENCE</scope>
    <source>
        <strain evidence="2">UCBG64.0493</strain>
        <tissue evidence="2">Leaf</tissue>
    </source>
</reference>
<evidence type="ECO:0000313" key="2">
    <source>
        <dbReference type="EMBL" id="KAK3002044.1"/>
    </source>
</evidence>
<dbReference type="InterPro" id="IPR013103">
    <property type="entry name" value="RVT_2"/>
</dbReference>
<keyword evidence="3" id="KW-1185">Reference proteome</keyword>
<dbReference type="PANTHER" id="PTHR11439:SF450">
    <property type="entry name" value="REVERSE TRANSCRIPTASE TY1_COPIA-TYPE DOMAIN-CONTAINING PROTEIN"/>
    <property type="match status" value="1"/>
</dbReference>
<organism evidence="2 3">
    <name type="scientific">Escallonia herrerae</name>
    <dbReference type="NCBI Taxonomy" id="1293975"/>
    <lineage>
        <taxon>Eukaryota</taxon>
        <taxon>Viridiplantae</taxon>
        <taxon>Streptophyta</taxon>
        <taxon>Embryophyta</taxon>
        <taxon>Tracheophyta</taxon>
        <taxon>Spermatophyta</taxon>
        <taxon>Magnoliopsida</taxon>
        <taxon>eudicotyledons</taxon>
        <taxon>Gunneridae</taxon>
        <taxon>Pentapetalae</taxon>
        <taxon>asterids</taxon>
        <taxon>campanulids</taxon>
        <taxon>Escalloniales</taxon>
        <taxon>Escalloniaceae</taxon>
        <taxon>Escallonia</taxon>
    </lineage>
</organism>
<protein>
    <recommendedName>
        <fullName evidence="1">Reverse transcriptase Ty1/copia-type domain-containing protein</fullName>
    </recommendedName>
</protein>
<feature type="domain" description="Reverse transcriptase Ty1/copia-type" evidence="1">
    <location>
        <begin position="25"/>
        <end position="98"/>
    </location>
</feature>
<comment type="caution">
    <text evidence="2">The sequence shown here is derived from an EMBL/GenBank/DDBJ whole genome shotgun (WGS) entry which is preliminary data.</text>
</comment>
<sequence length="345" mass="38714">MKLHPDGTIAKYKARLVAKGFHQHDIILIGNNSDFLNSFVKNLNLRFSLKDLGPLYQFLGVEVITTPGGLFLSQHRHINDLLHTFSMTGTKEVHTPMCTTSAVTLQDGSTHVDPTPFRKLVDAMHYLSITRADVSFAVNRLSQVMHSPTERHWIALKRVLRYLKATIHHGLYLRRGAPLTLQAFSDSDWGGDHDNGRSTTGYVLYLGPNPISWKSTRQKSVSRSSSEAEYKAVANTTAEILWVTNLLHELGVTLPKPPTLFCDNTGATYLCANPVFHSRMKHIALDYHFVRECVTNGSLRVHHVNTKDQLADILTKPLSHLQFIHLRSKIGVTNGASILRGRVNR</sequence>
<dbReference type="EMBL" id="JAVXUP010002665">
    <property type="protein sequence ID" value="KAK3002044.1"/>
    <property type="molecule type" value="Genomic_DNA"/>
</dbReference>
<evidence type="ECO:0000313" key="3">
    <source>
        <dbReference type="Proteomes" id="UP001188597"/>
    </source>
</evidence>
<dbReference type="CDD" id="cd09272">
    <property type="entry name" value="RNase_HI_RT_Ty1"/>
    <property type="match status" value="1"/>
</dbReference>
<dbReference type="Pfam" id="PF07727">
    <property type="entry name" value="RVT_2"/>
    <property type="match status" value="1"/>
</dbReference>
<gene>
    <name evidence="2" type="ORF">RJ639_022399</name>
</gene>
<dbReference type="Proteomes" id="UP001188597">
    <property type="component" value="Unassembled WGS sequence"/>
</dbReference>
<dbReference type="PANTHER" id="PTHR11439">
    <property type="entry name" value="GAG-POL-RELATED RETROTRANSPOSON"/>
    <property type="match status" value="1"/>
</dbReference>
<proteinExistence type="predicted"/>
<evidence type="ECO:0000259" key="1">
    <source>
        <dbReference type="Pfam" id="PF07727"/>
    </source>
</evidence>
<dbReference type="InterPro" id="IPR043502">
    <property type="entry name" value="DNA/RNA_pol_sf"/>
</dbReference>
<accession>A0AA88V569</accession>
<name>A0AA88V569_9ASTE</name>
<dbReference type="AlphaFoldDB" id="A0AA88V569"/>
<dbReference type="SUPFAM" id="SSF56672">
    <property type="entry name" value="DNA/RNA polymerases"/>
    <property type="match status" value="1"/>
</dbReference>